<proteinExistence type="predicted"/>
<dbReference type="GO" id="GO:0005783">
    <property type="term" value="C:endoplasmic reticulum"/>
    <property type="evidence" value="ECO:0007669"/>
    <property type="project" value="TreeGrafter"/>
</dbReference>
<dbReference type="SUPFAM" id="SSF46565">
    <property type="entry name" value="Chaperone J-domain"/>
    <property type="match status" value="1"/>
</dbReference>
<evidence type="ECO:0000313" key="3">
    <source>
        <dbReference type="EMBL" id="QHT84383.1"/>
    </source>
</evidence>
<dbReference type="GO" id="GO:0051087">
    <property type="term" value="F:protein-folding chaperone binding"/>
    <property type="evidence" value="ECO:0007669"/>
    <property type="project" value="TreeGrafter"/>
</dbReference>
<dbReference type="AlphaFoldDB" id="A0A6C0HX10"/>
<dbReference type="PANTHER" id="PTHR44360:SF1">
    <property type="entry name" value="DNAJ HOMOLOG SUBFAMILY B MEMBER 9"/>
    <property type="match status" value="1"/>
</dbReference>
<dbReference type="GO" id="GO:0051787">
    <property type="term" value="F:misfolded protein binding"/>
    <property type="evidence" value="ECO:0007669"/>
    <property type="project" value="TreeGrafter"/>
</dbReference>
<dbReference type="PANTHER" id="PTHR44360">
    <property type="entry name" value="DNAJ HOMOLOG SUBFAMILY B MEMBER 9"/>
    <property type="match status" value="1"/>
</dbReference>
<dbReference type="Pfam" id="PF00226">
    <property type="entry name" value="DnaJ"/>
    <property type="match status" value="1"/>
</dbReference>
<dbReference type="Gene3D" id="1.10.287.110">
    <property type="entry name" value="DnaJ domain"/>
    <property type="match status" value="1"/>
</dbReference>
<name>A0A6C0HX10_9ZZZZ</name>
<dbReference type="PROSITE" id="PS50076">
    <property type="entry name" value="DNAJ_2"/>
    <property type="match status" value="1"/>
</dbReference>
<dbReference type="InterPro" id="IPR001623">
    <property type="entry name" value="DnaJ_domain"/>
</dbReference>
<dbReference type="PROSITE" id="PS00636">
    <property type="entry name" value="DNAJ_1"/>
    <property type="match status" value="1"/>
</dbReference>
<reference evidence="3" key="1">
    <citation type="journal article" date="2020" name="Nature">
        <title>Giant virus diversity and host interactions through global metagenomics.</title>
        <authorList>
            <person name="Schulz F."/>
            <person name="Roux S."/>
            <person name="Paez-Espino D."/>
            <person name="Jungbluth S."/>
            <person name="Walsh D.A."/>
            <person name="Denef V.J."/>
            <person name="McMahon K.D."/>
            <person name="Konstantinidis K.T."/>
            <person name="Eloe-Fadrosh E.A."/>
            <person name="Kyrpides N.C."/>
            <person name="Woyke T."/>
        </authorList>
    </citation>
    <scope>NUCLEOTIDE SEQUENCE</scope>
    <source>
        <strain evidence="3">GVMAG-M-3300023184-177</strain>
    </source>
</reference>
<dbReference type="SMART" id="SM00271">
    <property type="entry name" value="DnaJ"/>
    <property type="match status" value="1"/>
</dbReference>
<dbReference type="EMBL" id="MN740017">
    <property type="protein sequence ID" value="QHT84383.1"/>
    <property type="molecule type" value="Genomic_DNA"/>
</dbReference>
<dbReference type="InterPro" id="IPR018253">
    <property type="entry name" value="DnaJ_domain_CS"/>
</dbReference>
<dbReference type="GO" id="GO:0036503">
    <property type="term" value="P:ERAD pathway"/>
    <property type="evidence" value="ECO:0007669"/>
    <property type="project" value="TreeGrafter"/>
</dbReference>
<dbReference type="InterPro" id="IPR051948">
    <property type="entry name" value="Hsp70_co-chaperone_J-domain"/>
</dbReference>
<dbReference type="CDD" id="cd06257">
    <property type="entry name" value="DnaJ"/>
    <property type="match status" value="1"/>
</dbReference>
<dbReference type="InterPro" id="IPR036869">
    <property type="entry name" value="J_dom_sf"/>
</dbReference>
<accession>A0A6C0HX10</accession>
<feature type="domain" description="J" evidence="2">
    <location>
        <begin position="2"/>
        <end position="64"/>
    </location>
</feature>
<dbReference type="PRINTS" id="PR00625">
    <property type="entry name" value="JDOMAIN"/>
</dbReference>
<keyword evidence="1" id="KW-0143">Chaperone</keyword>
<organism evidence="3">
    <name type="scientific">viral metagenome</name>
    <dbReference type="NCBI Taxonomy" id="1070528"/>
    <lineage>
        <taxon>unclassified sequences</taxon>
        <taxon>metagenomes</taxon>
        <taxon>organismal metagenomes</taxon>
    </lineage>
</organism>
<evidence type="ECO:0000256" key="1">
    <source>
        <dbReference type="ARBA" id="ARBA00023186"/>
    </source>
</evidence>
<sequence length="306" mass="36290">MELYDILSLSPDASNEDIKRAYKRLAKVYHPDKPTGNTEQFQKINYAYNILINDTTRCKYNDLKKPTKSKLTNFLADFFNKQNNIKKFLNLSEVDLNKIIENIECYDFNDIIGLFNKNIIPTKKNTMVDCSDTETPYWDEISAEYYSINNLPIKYHMYNENNIRLDLKCTLDEIVNESIRKIKIKRKQDNSFIENTFYFKCSHPIIVFNNGGDNDGHLIIYLSLPDKYTWGENNIYYNVDINLYQYIYGLNNFKTIYNINLNNYIPYKDGNIINIKYIDTYMLSIKLNIIFNDNEKNKEILYSLCN</sequence>
<evidence type="ECO:0000259" key="2">
    <source>
        <dbReference type="PROSITE" id="PS50076"/>
    </source>
</evidence>
<protein>
    <recommendedName>
        <fullName evidence="2">J domain-containing protein</fullName>
    </recommendedName>
</protein>